<accession>A0A553PKN5</accession>
<dbReference type="Proteomes" id="UP000318571">
    <property type="component" value="Chromosome 11"/>
</dbReference>
<proteinExistence type="predicted"/>
<name>A0A553PKN5_TIGCA</name>
<evidence type="ECO:0008006" key="3">
    <source>
        <dbReference type="Google" id="ProtNLM"/>
    </source>
</evidence>
<comment type="caution">
    <text evidence="1">The sequence shown here is derived from an EMBL/GenBank/DDBJ whole genome shotgun (WGS) entry which is preliminary data.</text>
</comment>
<feature type="non-terminal residue" evidence="1">
    <location>
        <position position="341"/>
    </location>
</feature>
<dbReference type="STRING" id="6832.A0A553PKN5"/>
<organism evidence="1 2">
    <name type="scientific">Tigriopus californicus</name>
    <name type="common">Marine copepod</name>
    <dbReference type="NCBI Taxonomy" id="6832"/>
    <lineage>
        <taxon>Eukaryota</taxon>
        <taxon>Metazoa</taxon>
        <taxon>Ecdysozoa</taxon>
        <taxon>Arthropoda</taxon>
        <taxon>Crustacea</taxon>
        <taxon>Multicrustacea</taxon>
        <taxon>Hexanauplia</taxon>
        <taxon>Copepoda</taxon>
        <taxon>Harpacticoida</taxon>
        <taxon>Harpacticidae</taxon>
        <taxon>Tigriopus</taxon>
    </lineage>
</organism>
<dbReference type="AlphaFoldDB" id="A0A553PKN5"/>
<dbReference type="CDD" id="cd05481">
    <property type="entry name" value="retropepsin_like_LTR_1"/>
    <property type="match status" value="1"/>
</dbReference>
<keyword evidence="2" id="KW-1185">Reference proteome</keyword>
<evidence type="ECO:0000313" key="1">
    <source>
        <dbReference type="EMBL" id="TRY78251.1"/>
    </source>
</evidence>
<reference evidence="1 2" key="1">
    <citation type="journal article" date="2018" name="Nat. Ecol. Evol.">
        <title>Genomic signatures of mitonuclear coevolution across populations of Tigriopus californicus.</title>
        <authorList>
            <person name="Barreto F.S."/>
            <person name="Watson E.T."/>
            <person name="Lima T.G."/>
            <person name="Willett C.S."/>
            <person name="Edmands S."/>
            <person name="Li W."/>
            <person name="Burton R.S."/>
        </authorList>
    </citation>
    <scope>NUCLEOTIDE SEQUENCE [LARGE SCALE GENOMIC DNA]</scope>
    <source>
        <strain evidence="1 2">San Diego</strain>
    </source>
</reference>
<sequence>MRNSATTKSGNWNVATVLAALGPHVAAVVESVLHIDPDDSSTNVQTIIKALRSHYRATQSLIVDRVELISRRQKDDEAAFNPEDLNDALMTTLIVAGVQDVEAQRAIFREPSLPNLKRAIEICKSFEAADSGDKIRKPQPSVSKPIQDTAASATKMATPRTDVSKKQGEIPMLRSIEVVICDQVEPVPKIVVDTIDDEERPLDKIKILPDTGAEANLICKKTFRRLRCSHVEVNKSNAKIIAANNRPIPVVGEVVLPVSYKSRTARVKFLLTEGREGALLGYEACWRLGYQLPQIPDELQDDPVVDVAAVAKDSKPGRVEKLLAKFDHDFHEDGKPLKAMD</sequence>
<evidence type="ECO:0000313" key="2">
    <source>
        <dbReference type="Proteomes" id="UP000318571"/>
    </source>
</evidence>
<protein>
    <recommendedName>
        <fullName evidence="3">Peptidase A2 domain-containing protein</fullName>
    </recommendedName>
</protein>
<dbReference type="EMBL" id="VCGU01000003">
    <property type="protein sequence ID" value="TRY78251.1"/>
    <property type="molecule type" value="Genomic_DNA"/>
</dbReference>
<gene>
    <name evidence="1" type="ORF">TCAL_13927</name>
</gene>